<dbReference type="SUPFAM" id="SSF51905">
    <property type="entry name" value="FAD/NAD(P)-binding domain"/>
    <property type="match status" value="1"/>
</dbReference>
<reference evidence="2" key="1">
    <citation type="submission" date="2018-05" db="EMBL/GenBank/DDBJ databases">
        <authorList>
            <person name="Lanie J.A."/>
            <person name="Ng W.-L."/>
            <person name="Kazmierczak K.M."/>
            <person name="Andrzejewski T.M."/>
            <person name="Davidsen T.M."/>
            <person name="Wayne K.J."/>
            <person name="Tettelin H."/>
            <person name="Glass J.I."/>
            <person name="Rusch D."/>
            <person name="Podicherti R."/>
            <person name="Tsui H.-C.T."/>
            <person name="Winkler M.E."/>
        </authorList>
    </citation>
    <scope>NUCLEOTIDE SEQUENCE</scope>
</reference>
<name>A0A381SMS0_9ZZZZ</name>
<dbReference type="PANTHER" id="PTHR13847">
    <property type="entry name" value="SARCOSINE DEHYDROGENASE-RELATED"/>
    <property type="match status" value="1"/>
</dbReference>
<sequence>MTTKIISALPKNDEGCGWIKQLPPRRAQPALSGKQHADWVVLGAGFTGLAAARQLALLHPQARIVVLEAERAGEGSSARNSGFLVDSTLNEGHYSAAGLELYRRKYQIKCAGVLAVRRLVDDLGINCDLEAKGKIHCTAVKSHEKKILNFSKLLAEMDLNHNILEGNELRQRLGSSYYRLGLWTEGGVMLQPAKLARGMLEKLPQQVELFENSPVVNWSKLSNSEGYQLSTPEGQIRCGKLIVAVNGFMTNCGVKLNRSFPLTLTASMTRSLTDAEDEAIGRPESWGVLSAQSMGATVRLTKDRRILMRNTAEIWPEQNMSASDLELRKAKHLNGIKRRFPQLGDDIIESTWSGTICLSGNNANVFSELENGMFAAGCYNASGIGLGVLFGTEIANLASEKMTDEIRIIQTNSDPMLLPPQPFLRWGVGLRLLRDRFFARHEQ</sequence>
<accession>A0A381SMS0</accession>
<dbReference type="PANTHER" id="PTHR13847:SF281">
    <property type="entry name" value="FAD DEPENDENT OXIDOREDUCTASE DOMAIN-CONTAINING PROTEIN"/>
    <property type="match status" value="1"/>
</dbReference>
<dbReference type="EMBL" id="UINC01003242">
    <property type="protein sequence ID" value="SVA04588.1"/>
    <property type="molecule type" value="Genomic_DNA"/>
</dbReference>
<feature type="domain" description="FAD dependent oxidoreductase" evidence="1">
    <location>
        <begin position="38"/>
        <end position="397"/>
    </location>
</feature>
<evidence type="ECO:0000259" key="1">
    <source>
        <dbReference type="Pfam" id="PF01266"/>
    </source>
</evidence>
<dbReference type="Gene3D" id="3.50.50.60">
    <property type="entry name" value="FAD/NAD(P)-binding domain"/>
    <property type="match status" value="1"/>
</dbReference>
<dbReference type="Pfam" id="PF01266">
    <property type="entry name" value="DAO"/>
    <property type="match status" value="1"/>
</dbReference>
<gene>
    <name evidence="2" type="ORF">METZ01_LOCUS57442</name>
</gene>
<organism evidence="2">
    <name type="scientific">marine metagenome</name>
    <dbReference type="NCBI Taxonomy" id="408172"/>
    <lineage>
        <taxon>unclassified sequences</taxon>
        <taxon>metagenomes</taxon>
        <taxon>ecological metagenomes</taxon>
    </lineage>
</organism>
<dbReference type="Gene3D" id="3.30.9.10">
    <property type="entry name" value="D-Amino Acid Oxidase, subunit A, domain 2"/>
    <property type="match status" value="1"/>
</dbReference>
<dbReference type="AlphaFoldDB" id="A0A381SMS0"/>
<dbReference type="InterPro" id="IPR006076">
    <property type="entry name" value="FAD-dep_OxRdtase"/>
</dbReference>
<proteinExistence type="predicted"/>
<dbReference type="InterPro" id="IPR036188">
    <property type="entry name" value="FAD/NAD-bd_sf"/>
</dbReference>
<evidence type="ECO:0000313" key="2">
    <source>
        <dbReference type="EMBL" id="SVA04588.1"/>
    </source>
</evidence>
<protein>
    <recommendedName>
        <fullName evidence="1">FAD dependent oxidoreductase domain-containing protein</fullName>
    </recommendedName>
</protein>
<dbReference type="GO" id="GO:0005737">
    <property type="term" value="C:cytoplasm"/>
    <property type="evidence" value="ECO:0007669"/>
    <property type="project" value="TreeGrafter"/>
</dbReference>